<dbReference type="AlphaFoldDB" id="M7ZHB9"/>
<name>M7ZHB9_TRIUA</name>
<evidence type="ECO:0000313" key="9">
    <source>
        <dbReference type="EMBL" id="EMS51795.1"/>
    </source>
</evidence>
<dbReference type="Gene3D" id="3.30.160.60">
    <property type="entry name" value="Classic Zinc Finger"/>
    <property type="match status" value="2"/>
</dbReference>
<dbReference type="SMART" id="SM00451">
    <property type="entry name" value="ZnF_U1"/>
    <property type="match status" value="2"/>
</dbReference>
<evidence type="ECO:0000256" key="2">
    <source>
        <dbReference type="ARBA" id="ARBA00022723"/>
    </source>
</evidence>
<feature type="domain" description="U1-type" evidence="8">
    <location>
        <begin position="379"/>
        <end position="413"/>
    </location>
</feature>
<keyword evidence="4" id="KW-0863">Zinc-finger</keyword>
<dbReference type="PANTHER" id="PTHR46144:SF6">
    <property type="entry name" value="C2H2-TYPE DOMAIN-CONTAINING PROTEIN"/>
    <property type="match status" value="1"/>
</dbReference>
<dbReference type="InterPro" id="IPR013087">
    <property type="entry name" value="Znf_C2H2_type"/>
</dbReference>
<keyword evidence="5" id="KW-0862">Zinc</keyword>
<evidence type="ECO:0000256" key="4">
    <source>
        <dbReference type="ARBA" id="ARBA00022771"/>
    </source>
</evidence>
<feature type="region of interest" description="Disordered" evidence="7">
    <location>
        <begin position="99"/>
        <end position="130"/>
    </location>
</feature>
<evidence type="ECO:0000256" key="6">
    <source>
        <dbReference type="ARBA" id="ARBA00023242"/>
    </source>
</evidence>
<feature type="region of interest" description="Disordered" evidence="7">
    <location>
        <begin position="316"/>
        <end position="335"/>
    </location>
</feature>
<evidence type="ECO:0000256" key="1">
    <source>
        <dbReference type="ARBA" id="ARBA00004123"/>
    </source>
</evidence>
<evidence type="ECO:0000256" key="5">
    <source>
        <dbReference type="ARBA" id="ARBA00022833"/>
    </source>
</evidence>
<feature type="compositionally biased region" description="Basic and acidic residues" evidence="7">
    <location>
        <begin position="113"/>
        <end position="122"/>
    </location>
</feature>
<dbReference type="Pfam" id="PF12874">
    <property type="entry name" value="zf-met"/>
    <property type="match status" value="2"/>
</dbReference>
<dbReference type="PANTHER" id="PTHR46144">
    <property type="entry name" value="ZINC FINGER PROTEIN 385B-LIKE"/>
    <property type="match status" value="1"/>
</dbReference>
<feature type="region of interest" description="Disordered" evidence="7">
    <location>
        <begin position="341"/>
        <end position="363"/>
    </location>
</feature>
<accession>M7ZHB9</accession>
<dbReference type="EMBL" id="KD215828">
    <property type="protein sequence ID" value="EMS51795.1"/>
    <property type="molecule type" value="Genomic_DNA"/>
</dbReference>
<dbReference type="GO" id="GO:0005634">
    <property type="term" value="C:nucleus"/>
    <property type="evidence" value="ECO:0007669"/>
    <property type="project" value="UniProtKB-SubCell"/>
</dbReference>
<proteinExistence type="predicted"/>
<dbReference type="InterPro" id="IPR036236">
    <property type="entry name" value="Znf_C2H2_sf"/>
</dbReference>
<dbReference type="GO" id="GO:0008270">
    <property type="term" value="F:zinc ion binding"/>
    <property type="evidence" value="ECO:0007669"/>
    <property type="project" value="UniProtKB-KW"/>
</dbReference>
<evidence type="ECO:0000256" key="3">
    <source>
        <dbReference type="ARBA" id="ARBA00022737"/>
    </source>
</evidence>
<comment type="subcellular location">
    <subcellularLocation>
        <location evidence="1">Nucleus</location>
    </subcellularLocation>
</comment>
<feature type="domain" description="U1-type" evidence="8">
    <location>
        <begin position="278"/>
        <end position="312"/>
    </location>
</feature>
<feature type="region of interest" description="Disordered" evidence="7">
    <location>
        <begin position="408"/>
        <end position="438"/>
    </location>
</feature>
<dbReference type="InterPro" id="IPR003604">
    <property type="entry name" value="Matrin/U1-like-C_Znf_C2H2"/>
</dbReference>
<feature type="compositionally biased region" description="Low complexity" evidence="7">
    <location>
        <begin position="419"/>
        <end position="431"/>
    </location>
</feature>
<gene>
    <name evidence="9" type="ORF">TRIUR3_19075</name>
</gene>
<keyword evidence="3" id="KW-0677">Repeat</keyword>
<dbReference type="STRING" id="4572.M7ZHB9"/>
<protein>
    <recommendedName>
        <fullName evidence="8">U1-type domain-containing protein</fullName>
    </recommendedName>
</protein>
<dbReference type="SUPFAM" id="SSF57667">
    <property type="entry name" value="beta-beta-alpha zinc fingers"/>
    <property type="match status" value="2"/>
</dbReference>
<evidence type="ECO:0000256" key="7">
    <source>
        <dbReference type="SAM" id="MobiDB-lite"/>
    </source>
</evidence>
<dbReference type="GO" id="GO:0003676">
    <property type="term" value="F:nucleic acid binding"/>
    <property type="evidence" value="ECO:0007669"/>
    <property type="project" value="InterPro"/>
</dbReference>
<organism evidence="9">
    <name type="scientific">Triticum urartu</name>
    <name type="common">Red wild einkorn</name>
    <name type="synonym">Crithodium urartu</name>
    <dbReference type="NCBI Taxonomy" id="4572"/>
    <lineage>
        <taxon>Eukaryota</taxon>
        <taxon>Viridiplantae</taxon>
        <taxon>Streptophyta</taxon>
        <taxon>Embryophyta</taxon>
        <taxon>Tracheophyta</taxon>
        <taxon>Spermatophyta</taxon>
        <taxon>Magnoliopsida</taxon>
        <taxon>Liliopsida</taxon>
        <taxon>Poales</taxon>
        <taxon>Poaceae</taxon>
        <taxon>BOP clade</taxon>
        <taxon>Pooideae</taxon>
        <taxon>Triticodae</taxon>
        <taxon>Triticeae</taxon>
        <taxon>Triticinae</taxon>
        <taxon>Triticum</taxon>
    </lineage>
</organism>
<keyword evidence="2" id="KW-0479">Metal-binding</keyword>
<keyword evidence="6" id="KW-0539">Nucleus</keyword>
<reference evidence="9" key="1">
    <citation type="journal article" date="2013" name="Nature">
        <title>Draft genome of the wheat A-genome progenitor Triticum urartu.</title>
        <authorList>
            <person name="Ling H.Q."/>
            <person name="Zhao S."/>
            <person name="Liu D."/>
            <person name="Wang J."/>
            <person name="Sun H."/>
            <person name="Zhang C."/>
            <person name="Fan H."/>
            <person name="Li D."/>
            <person name="Dong L."/>
            <person name="Tao Y."/>
            <person name="Gao C."/>
            <person name="Wu H."/>
            <person name="Li Y."/>
            <person name="Cui Y."/>
            <person name="Guo X."/>
            <person name="Zheng S."/>
            <person name="Wang B."/>
            <person name="Yu K."/>
            <person name="Liang Q."/>
            <person name="Yang W."/>
            <person name="Lou X."/>
            <person name="Chen J."/>
            <person name="Feng M."/>
            <person name="Jian J."/>
            <person name="Zhang X."/>
            <person name="Luo G."/>
            <person name="Jiang Y."/>
            <person name="Liu J."/>
            <person name="Wang Z."/>
            <person name="Sha Y."/>
            <person name="Zhang B."/>
            <person name="Wu H."/>
            <person name="Tang D."/>
            <person name="Shen Q."/>
            <person name="Xue P."/>
            <person name="Zou S."/>
            <person name="Wang X."/>
            <person name="Liu X."/>
            <person name="Wang F."/>
            <person name="Yang Y."/>
            <person name="An X."/>
            <person name="Dong Z."/>
            <person name="Zhang K."/>
            <person name="Zhang X."/>
            <person name="Luo M.C."/>
            <person name="Dvorak J."/>
            <person name="Tong Y."/>
            <person name="Wang J."/>
            <person name="Yang H."/>
            <person name="Li Z."/>
            <person name="Wang D."/>
            <person name="Zhang A."/>
            <person name="Wang J."/>
        </authorList>
    </citation>
    <scope>NUCLEOTIDE SEQUENCE</scope>
</reference>
<dbReference type="eggNOG" id="ENOG502S1WS">
    <property type="taxonomic scope" value="Eukaryota"/>
</dbReference>
<dbReference type="InterPro" id="IPR051868">
    <property type="entry name" value="ZN346_ZMAT4"/>
</dbReference>
<sequence length="489" mass="52736">MGIPTIGRPVKGQSIIKHEIRMTDGPKSISTTQKVTRVTFGSPLLERSNVSDRSCSIFLPLSTVGNIPMTRTTVIACLSLEPSKPYLVDSREVIVIRPHGTNAPESQTSPTKKCLDQKDPNSRHTNAITGAQYNPYTSQYHYYGAPATDGGSGLADYYFTASEASQAPSAAQTAPAASAAAAAGREAVKHFGFDPQRYAQLVFVLVMSKLEKKIEAEIPHPGGCESLVLLVAAAKAPNGVAPTAAATVMHHAQWNAHFGHPLPTNVRRSFRKKTPKVVQPLLCEVCKIQCDTMEVLLIHKTGQKHKKNLQKLQDAITPQPAKPPNSGVAANTAPPAAAAATADGVVPAVQPKKNKSSNASPADLEVKKRRVIEAGAAHGEMKICTACNVVVNSQKVYEFHLAGQKHKANVQKQQKRQASSSSSSKCSFSMSPETASRSRSSPCLYFLSFQRINRNQHSKTHVFFRCLVLRQKSEESVIMGGSTVVILVF</sequence>
<evidence type="ECO:0000259" key="8">
    <source>
        <dbReference type="SMART" id="SM00451"/>
    </source>
</evidence>